<dbReference type="InterPro" id="IPR013783">
    <property type="entry name" value="Ig-like_fold"/>
</dbReference>
<protein>
    <recommendedName>
        <fullName evidence="4">Plastocyanin-like domain-containing protein</fullName>
    </recommendedName>
</protein>
<feature type="signal peptide" evidence="1">
    <location>
        <begin position="1"/>
        <end position="29"/>
    </location>
</feature>
<accession>A0A5K7ZZE8</accession>
<proteinExistence type="predicted"/>
<organism evidence="2 3">
    <name type="scientific">Desulfosarcina ovata subsp. sediminis</name>
    <dbReference type="NCBI Taxonomy" id="885957"/>
    <lineage>
        <taxon>Bacteria</taxon>
        <taxon>Pseudomonadati</taxon>
        <taxon>Thermodesulfobacteriota</taxon>
        <taxon>Desulfobacteria</taxon>
        <taxon>Desulfobacterales</taxon>
        <taxon>Desulfosarcinaceae</taxon>
        <taxon>Desulfosarcina</taxon>
    </lineage>
</organism>
<dbReference type="Gene3D" id="2.60.40.2810">
    <property type="match status" value="1"/>
</dbReference>
<dbReference type="Proteomes" id="UP000425960">
    <property type="component" value="Chromosome"/>
</dbReference>
<evidence type="ECO:0008006" key="4">
    <source>
        <dbReference type="Google" id="ProtNLM"/>
    </source>
</evidence>
<dbReference type="NCBIfam" id="NF012211">
    <property type="entry name" value="tand_rpt_95"/>
    <property type="match status" value="3"/>
</dbReference>
<keyword evidence="1" id="KW-0732">Signal</keyword>
<dbReference type="Gene3D" id="2.60.40.10">
    <property type="entry name" value="Immunoglobulins"/>
    <property type="match status" value="1"/>
</dbReference>
<feature type="chain" id="PRO_5024323436" description="Plastocyanin-like domain-containing protein" evidence="1">
    <location>
        <begin position="30"/>
        <end position="624"/>
    </location>
</feature>
<evidence type="ECO:0000256" key="1">
    <source>
        <dbReference type="SAM" id="SignalP"/>
    </source>
</evidence>
<dbReference type="Pfam" id="PF17963">
    <property type="entry name" value="Big_9"/>
    <property type="match status" value="3"/>
</dbReference>
<dbReference type="EMBL" id="AP021876">
    <property type="protein sequence ID" value="BBO85622.1"/>
    <property type="molecule type" value="Genomic_DNA"/>
</dbReference>
<dbReference type="Gene3D" id="2.60.40.420">
    <property type="entry name" value="Cupredoxins - blue copper proteins"/>
    <property type="match status" value="1"/>
</dbReference>
<dbReference type="Gene3D" id="2.60.40.3440">
    <property type="match status" value="1"/>
</dbReference>
<name>A0A5K7ZZE8_9BACT</name>
<dbReference type="KEGG" id="dov:DSCO28_61880"/>
<dbReference type="InterPro" id="IPR008972">
    <property type="entry name" value="Cupredoxin"/>
</dbReference>
<reference evidence="2 3" key="1">
    <citation type="submission" date="2019-11" db="EMBL/GenBank/DDBJ databases">
        <title>Comparative genomics of hydrocarbon-degrading Desulfosarcina strains.</title>
        <authorList>
            <person name="Watanabe M."/>
            <person name="Kojima H."/>
            <person name="Fukui M."/>
        </authorList>
    </citation>
    <scope>NUCLEOTIDE SEQUENCE [LARGE SCALE GENOMIC DNA]</scope>
    <source>
        <strain evidence="2 3">28bB2T</strain>
    </source>
</reference>
<gene>
    <name evidence="2" type="ORF">DSCO28_61880</name>
</gene>
<dbReference type="SUPFAM" id="SSF49503">
    <property type="entry name" value="Cupredoxins"/>
    <property type="match status" value="2"/>
</dbReference>
<dbReference type="RefSeq" id="WP_155325161.1">
    <property type="nucleotide sequence ID" value="NZ_AP021876.1"/>
</dbReference>
<evidence type="ECO:0000313" key="2">
    <source>
        <dbReference type="EMBL" id="BBO85622.1"/>
    </source>
</evidence>
<evidence type="ECO:0000313" key="3">
    <source>
        <dbReference type="Proteomes" id="UP000425960"/>
    </source>
</evidence>
<sequence>MNFKILFKKVILPALALVVLGITAAPALTAELAAVPARWTPPGGGTPIDMWAFVDVPDAAAFDCATADPAPAWTFPTLSVAAGAPLTINLKNCLSDPVSAFIPGQIKATAPVTFVDSQGRSRVRSFDAETAPGALGTYTWDSVKEGTYLLHSGTHPQVQVQMGLYGVLAATGGAYPPHDGEQILLFSEIDPALHDAVSGGTYGTPTYPSTFDYYPQYFLINGEVYNPGSLPISIPVSQDILLRLVNAGLKPHTPTLGGGLYMTLYAEDGNLYPFTVEQYSFQLPPAKTVDAVLNIGNAGTYSLYDRSLALTNGPVSGGGMLVHLQAGAIAGAPIAVNDTYPVAEDTPLNVAAPGVLGNDSDPDGDPLTVGLVSDVSAGILNLNIDGSFSYTPNLNFNGADQFTYVANDGALNSNVATVTINVGANGGTNDPPIALADAYDAMAGSILSVGPPGLLANDSDVDGDPLTAAISGVSPAELTLNADGWFSFDATALLEGSISTFDYVANDGTVDSAPATVTITVVAASPNIAPVAVDDNASTQRNTPLVNFDIVANDTDADGTIDPTSVVLPNTITTRDGTVVNNLDGTITYTPKNGFRGTDTFTYTVNDNDGATSNLATVRINVTK</sequence>
<dbReference type="AlphaFoldDB" id="A0A5K7ZZE8"/>